<keyword evidence="3" id="KW-1185">Reference proteome</keyword>
<dbReference type="EMBL" id="FOQY01000017">
    <property type="protein sequence ID" value="SFK09193.1"/>
    <property type="molecule type" value="Genomic_DNA"/>
</dbReference>
<dbReference type="InterPro" id="IPR041413">
    <property type="entry name" value="MLTR_LBD"/>
</dbReference>
<organism evidence="2 3">
    <name type="scientific">Streptosporangium canum</name>
    <dbReference type="NCBI Taxonomy" id="324952"/>
    <lineage>
        <taxon>Bacteria</taxon>
        <taxon>Bacillati</taxon>
        <taxon>Actinomycetota</taxon>
        <taxon>Actinomycetes</taxon>
        <taxon>Streptosporangiales</taxon>
        <taxon>Streptosporangiaceae</taxon>
        <taxon>Streptosporangium</taxon>
    </lineage>
</organism>
<evidence type="ECO:0000259" key="1">
    <source>
        <dbReference type="Pfam" id="PF17765"/>
    </source>
</evidence>
<evidence type="ECO:0000313" key="3">
    <source>
        <dbReference type="Proteomes" id="UP000199111"/>
    </source>
</evidence>
<protein>
    <recommendedName>
        <fullName evidence="1">MmyB-like transcription regulator ligand binding domain-containing protein</fullName>
    </recommendedName>
</protein>
<proteinExistence type="predicted"/>
<sequence length="75" mass="7834">MSPLSHAATPLRHHEAGDLLLTCEVFDVSSAPGQQLITIHAEPASPSEHALILLGGDVTPSGQEDAGYALAARHR</sequence>
<accession>A0A1I3WPT8</accession>
<evidence type="ECO:0000313" key="2">
    <source>
        <dbReference type="EMBL" id="SFK09193.1"/>
    </source>
</evidence>
<dbReference type="Proteomes" id="UP000199111">
    <property type="component" value="Unassembled WGS sequence"/>
</dbReference>
<dbReference type="AlphaFoldDB" id="A0A1I3WPT8"/>
<gene>
    <name evidence="2" type="ORF">SAMN05216275_11749</name>
</gene>
<name>A0A1I3WPT8_9ACTN</name>
<dbReference type="Pfam" id="PF17765">
    <property type="entry name" value="MLTR_LBD"/>
    <property type="match status" value="1"/>
</dbReference>
<reference evidence="3" key="1">
    <citation type="submission" date="2016-10" db="EMBL/GenBank/DDBJ databases">
        <authorList>
            <person name="Varghese N."/>
            <person name="Submissions S."/>
        </authorList>
    </citation>
    <scope>NUCLEOTIDE SEQUENCE [LARGE SCALE GENOMIC DNA]</scope>
    <source>
        <strain evidence="3">CGMCC 4.2126</strain>
    </source>
</reference>
<feature type="domain" description="MmyB-like transcription regulator ligand binding" evidence="1">
    <location>
        <begin position="6"/>
        <end position="54"/>
    </location>
</feature>